<protein>
    <submittedName>
        <fullName evidence="2">Uncharacterized protein</fullName>
    </submittedName>
</protein>
<evidence type="ECO:0000256" key="1">
    <source>
        <dbReference type="SAM" id="MobiDB-lite"/>
    </source>
</evidence>
<comment type="caution">
    <text evidence="2">The sequence shown here is derived from an EMBL/GenBank/DDBJ whole genome shotgun (WGS) entry which is preliminary data.</text>
</comment>
<sequence>MDKEHIHCILKSYLKNEINAFQRLLLRAYQEANFPIPIPSRKPIPWHVFLCQESVHPVIRGNPGNGKEKAGLFSPSPRRRRKVV</sequence>
<keyword evidence="3" id="KW-1185">Reference proteome</keyword>
<name>A0AAV4XZI0_CAEEX</name>
<feature type="region of interest" description="Disordered" evidence="1">
    <location>
        <begin position="60"/>
        <end position="84"/>
    </location>
</feature>
<organism evidence="2 3">
    <name type="scientific">Caerostris extrusa</name>
    <name type="common">Bark spider</name>
    <name type="synonym">Caerostris bankana</name>
    <dbReference type="NCBI Taxonomy" id="172846"/>
    <lineage>
        <taxon>Eukaryota</taxon>
        <taxon>Metazoa</taxon>
        <taxon>Ecdysozoa</taxon>
        <taxon>Arthropoda</taxon>
        <taxon>Chelicerata</taxon>
        <taxon>Arachnida</taxon>
        <taxon>Araneae</taxon>
        <taxon>Araneomorphae</taxon>
        <taxon>Entelegynae</taxon>
        <taxon>Araneoidea</taxon>
        <taxon>Araneidae</taxon>
        <taxon>Caerostris</taxon>
    </lineage>
</organism>
<gene>
    <name evidence="2" type="ORF">CEXT_334101</name>
</gene>
<dbReference type="AlphaFoldDB" id="A0AAV4XZI0"/>
<reference evidence="2 3" key="1">
    <citation type="submission" date="2021-06" db="EMBL/GenBank/DDBJ databases">
        <title>Caerostris extrusa draft genome.</title>
        <authorList>
            <person name="Kono N."/>
            <person name="Arakawa K."/>
        </authorList>
    </citation>
    <scope>NUCLEOTIDE SEQUENCE [LARGE SCALE GENOMIC DNA]</scope>
</reference>
<evidence type="ECO:0000313" key="3">
    <source>
        <dbReference type="Proteomes" id="UP001054945"/>
    </source>
</evidence>
<dbReference type="Proteomes" id="UP001054945">
    <property type="component" value="Unassembled WGS sequence"/>
</dbReference>
<evidence type="ECO:0000313" key="2">
    <source>
        <dbReference type="EMBL" id="GIY99449.1"/>
    </source>
</evidence>
<proteinExistence type="predicted"/>
<dbReference type="EMBL" id="BPLR01018421">
    <property type="protein sequence ID" value="GIY99449.1"/>
    <property type="molecule type" value="Genomic_DNA"/>
</dbReference>
<accession>A0AAV4XZI0</accession>